<feature type="region of interest" description="Disordered" evidence="4">
    <location>
        <begin position="203"/>
        <end position="224"/>
    </location>
</feature>
<dbReference type="Pfam" id="PF01453">
    <property type="entry name" value="B_lectin"/>
    <property type="match status" value="1"/>
</dbReference>
<evidence type="ECO:0000256" key="3">
    <source>
        <dbReference type="ARBA" id="ARBA00023035"/>
    </source>
</evidence>
<dbReference type="SUPFAM" id="SSF51110">
    <property type="entry name" value="alpha-D-mannose-specific plant lectins"/>
    <property type="match status" value="1"/>
</dbReference>
<proteinExistence type="predicted"/>
<dbReference type="Proteomes" id="UP000663760">
    <property type="component" value="Chromosome 8"/>
</dbReference>
<dbReference type="OrthoDB" id="786095at2759"/>
<dbReference type="GO" id="GO:0005537">
    <property type="term" value="F:D-mannose binding"/>
    <property type="evidence" value="ECO:0007669"/>
    <property type="project" value="UniProtKB-KW"/>
</dbReference>
<dbReference type="PANTHER" id="PTHR32444">
    <property type="entry name" value="BULB-TYPE LECTIN DOMAIN-CONTAINING PROTEIN"/>
    <property type="match status" value="1"/>
</dbReference>
<dbReference type="GO" id="GO:0051707">
    <property type="term" value="P:response to other organism"/>
    <property type="evidence" value="ECO:0007669"/>
    <property type="project" value="UniProtKB-ARBA"/>
</dbReference>
<accession>A0A7I8KVC9</accession>
<dbReference type="AlphaFoldDB" id="A0A7I8KVC9"/>
<evidence type="ECO:0000259" key="5">
    <source>
        <dbReference type="PROSITE" id="PS50927"/>
    </source>
</evidence>
<evidence type="ECO:0000313" key="6">
    <source>
        <dbReference type="EMBL" id="CAA7401058.1"/>
    </source>
</evidence>
<gene>
    <name evidence="6" type="ORF">SI8410_08011736</name>
</gene>
<evidence type="ECO:0000313" key="7">
    <source>
        <dbReference type="Proteomes" id="UP000663760"/>
    </source>
</evidence>
<protein>
    <recommendedName>
        <fullName evidence="5">Bulb-type lectin domain-containing protein</fullName>
    </recommendedName>
</protein>
<organism evidence="6 7">
    <name type="scientific">Spirodela intermedia</name>
    <name type="common">Intermediate duckweed</name>
    <dbReference type="NCBI Taxonomy" id="51605"/>
    <lineage>
        <taxon>Eukaryota</taxon>
        <taxon>Viridiplantae</taxon>
        <taxon>Streptophyta</taxon>
        <taxon>Embryophyta</taxon>
        <taxon>Tracheophyta</taxon>
        <taxon>Spermatophyta</taxon>
        <taxon>Magnoliopsida</taxon>
        <taxon>Liliopsida</taxon>
        <taxon>Araceae</taxon>
        <taxon>Lemnoideae</taxon>
        <taxon>Spirodela</taxon>
    </lineage>
</organism>
<keyword evidence="7" id="KW-1185">Reference proteome</keyword>
<dbReference type="SMART" id="SM00108">
    <property type="entry name" value="B_lectin"/>
    <property type="match status" value="1"/>
</dbReference>
<feature type="domain" description="Bulb-type lectin" evidence="5">
    <location>
        <begin position="32"/>
        <end position="153"/>
    </location>
</feature>
<reference evidence="6" key="1">
    <citation type="submission" date="2020-02" db="EMBL/GenBank/DDBJ databases">
        <authorList>
            <person name="Scholz U."/>
            <person name="Mascher M."/>
            <person name="Fiebig A."/>
        </authorList>
    </citation>
    <scope>NUCLEOTIDE SEQUENCE</scope>
</reference>
<dbReference type="PROSITE" id="PS50927">
    <property type="entry name" value="BULB_LECTIN"/>
    <property type="match status" value="1"/>
</dbReference>
<dbReference type="EMBL" id="LR746271">
    <property type="protein sequence ID" value="CAA7401058.1"/>
    <property type="molecule type" value="Genomic_DNA"/>
</dbReference>
<keyword evidence="2" id="KW-0677">Repeat</keyword>
<dbReference type="Gene3D" id="2.90.10.10">
    <property type="entry name" value="Bulb-type lectin domain"/>
    <property type="match status" value="1"/>
</dbReference>
<sequence>MLVMGIFLAFGLHALLAGALLVTSSSLPGLWRLTIGESISVGRPRDVLVSAEGTFSAGFVPVGENAYGFSIWYTHALQKTVVWMANRDKPANGKGSMLQLQSDGNLVLLSGAVGKVWEAATGTRWDVMTLELLETGNLVLKSRTGKILWESFASPTDTLLPGQKLTRNTMLLSERAAGDYRSGFYNFKFNDDNVLYTSTMAPKSPASTGLGRTPRFTAKEGPTSTAVEWQLSTTRVSSYPAII</sequence>
<evidence type="ECO:0000256" key="2">
    <source>
        <dbReference type="ARBA" id="ARBA00022737"/>
    </source>
</evidence>
<keyword evidence="3" id="KW-0430">Lectin</keyword>
<dbReference type="PANTHER" id="PTHR32444:SF83">
    <property type="entry name" value="G-TYPE LECTIN S-RECEPTOR-LIKE SERINE_THREONINE-PROTEIN KINASE LECRK3"/>
    <property type="match status" value="1"/>
</dbReference>
<evidence type="ECO:0000256" key="4">
    <source>
        <dbReference type="SAM" id="MobiDB-lite"/>
    </source>
</evidence>
<dbReference type="CDD" id="cd00028">
    <property type="entry name" value="B_lectin"/>
    <property type="match status" value="1"/>
</dbReference>
<keyword evidence="3" id="KW-0465">Mannose-binding</keyword>
<name>A0A7I8KVC9_SPIIN</name>
<dbReference type="InterPro" id="IPR001480">
    <property type="entry name" value="Bulb-type_lectin_dom"/>
</dbReference>
<keyword evidence="1" id="KW-0348">Hemagglutinin</keyword>
<evidence type="ECO:0000256" key="1">
    <source>
        <dbReference type="ARBA" id="ARBA00022546"/>
    </source>
</evidence>
<dbReference type="InterPro" id="IPR036426">
    <property type="entry name" value="Bulb-type_lectin_dom_sf"/>
</dbReference>